<feature type="domain" description="Nitroreductase" evidence="3">
    <location>
        <begin position="15"/>
        <end position="193"/>
    </location>
</feature>
<protein>
    <submittedName>
        <fullName evidence="4">Nitroreductase family protein</fullName>
    </submittedName>
</protein>
<sequence>MMSTSNLDFNFNEVIHNRRTIKKYDPEVKISREEMSQILKEATLAPSSFNLQPWRFVVIESQEAKEKLVELAPFNSTQIYTSSAVIAVFGDLQFADRADEIYGKAVELGHMPQEMKEKILSTVVPLFDRFSVQEKRESIMVDSGLVSMQLLLTAYAHGYATNPMAGFNKEKIAEAFELDAARYIPIIIISIGKAAAEGRPPVRFPIHEIAQWK</sequence>
<organism evidence="4 5">
    <name type="scientific">Paenibacillus haidiansis</name>
    <dbReference type="NCBI Taxonomy" id="1574488"/>
    <lineage>
        <taxon>Bacteria</taxon>
        <taxon>Bacillati</taxon>
        <taxon>Bacillota</taxon>
        <taxon>Bacilli</taxon>
        <taxon>Bacillales</taxon>
        <taxon>Paenibacillaceae</taxon>
        <taxon>Paenibacillus</taxon>
    </lineage>
</organism>
<keyword evidence="2" id="KW-0560">Oxidoreductase</keyword>
<proteinExistence type="inferred from homology"/>
<dbReference type="InterPro" id="IPR000415">
    <property type="entry name" value="Nitroreductase-like"/>
</dbReference>
<evidence type="ECO:0000259" key="3">
    <source>
        <dbReference type="Pfam" id="PF00881"/>
    </source>
</evidence>
<dbReference type="Gene3D" id="3.40.109.10">
    <property type="entry name" value="NADH Oxidase"/>
    <property type="match status" value="1"/>
</dbReference>
<dbReference type="InterPro" id="IPR029479">
    <property type="entry name" value="Nitroreductase"/>
</dbReference>
<evidence type="ECO:0000256" key="2">
    <source>
        <dbReference type="ARBA" id="ARBA00023002"/>
    </source>
</evidence>
<dbReference type="Pfam" id="PF00881">
    <property type="entry name" value="Nitroreductase"/>
    <property type="match status" value="1"/>
</dbReference>
<keyword evidence="5" id="KW-1185">Reference proteome</keyword>
<evidence type="ECO:0000313" key="5">
    <source>
        <dbReference type="Proteomes" id="UP001306950"/>
    </source>
</evidence>
<dbReference type="EMBL" id="JAZHPZ010000002">
    <property type="protein sequence ID" value="MEF2965444.1"/>
    <property type="molecule type" value="Genomic_DNA"/>
</dbReference>
<name>A0ABU7VRC0_9BACL</name>
<evidence type="ECO:0000313" key="4">
    <source>
        <dbReference type="EMBL" id="MEF2965444.1"/>
    </source>
</evidence>
<accession>A0ABU7VRC0</accession>
<dbReference type="SUPFAM" id="SSF55469">
    <property type="entry name" value="FMN-dependent nitroreductase-like"/>
    <property type="match status" value="1"/>
</dbReference>
<dbReference type="PANTHER" id="PTHR43673">
    <property type="entry name" value="NAD(P)H NITROREDUCTASE YDGI-RELATED"/>
    <property type="match status" value="1"/>
</dbReference>
<evidence type="ECO:0000256" key="1">
    <source>
        <dbReference type="ARBA" id="ARBA00007118"/>
    </source>
</evidence>
<comment type="caution">
    <text evidence="4">The sequence shown here is derived from an EMBL/GenBank/DDBJ whole genome shotgun (WGS) entry which is preliminary data.</text>
</comment>
<dbReference type="PANTHER" id="PTHR43673:SF10">
    <property type="entry name" value="NADH DEHYDROGENASE_NAD(P)H NITROREDUCTASE XCC3605-RELATED"/>
    <property type="match status" value="1"/>
</dbReference>
<reference evidence="4 5" key="1">
    <citation type="submission" date="2024-02" db="EMBL/GenBank/DDBJ databases">
        <title>A nitrogen-fixing paenibacillus bacterium.</title>
        <authorList>
            <person name="Zhang W.L."/>
            <person name="Chen S.F."/>
        </authorList>
    </citation>
    <scope>NUCLEOTIDE SEQUENCE [LARGE SCALE GENOMIC DNA]</scope>
    <source>
        <strain evidence="4 5">M1</strain>
    </source>
</reference>
<gene>
    <name evidence="4" type="ORF">V3851_06315</name>
</gene>
<dbReference type="Proteomes" id="UP001306950">
    <property type="component" value="Unassembled WGS sequence"/>
</dbReference>
<comment type="similarity">
    <text evidence="1">Belongs to the nitroreductase family.</text>
</comment>
<dbReference type="CDD" id="cd02137">
    <property type="entry name" value="MhqN-like"/>
    <property type="match status" value="1"/>
</dbReference>